<dbReference type="KEGG" id="bps:BPSS2067"/>
<reference evidence="1 2" key="1">
    <citation type="journal article" date="2004" name="Proc. Natl. Acad. Sci. U.S.A.">
        <title>Genomic plasticity of the causative agent of melioidosis, Burkholderia pseudomallei.</title>
        <authorList>
            <person name="Holden M.T.G."/>
            <person name="Titball R.W."/>
            <person name="Peacock S.J."/>
            <person name="Cerdeno-Tarraga A.M."/>
            <person name="Atkins T."/>
            <person name="Crossman L.C."/>
            <person name="Pitt T."/>
            <person name="Churcher C."/>
            <person name="Mungall K."/>
            <person name="Bentley S.D."/>
            <person name="Sebaihia M."/>
            <person name="Thomson N.R."/>
            <person name="Bason N."/>
            <person name="Beacham I.R."/>
            <person name="Brooks K."/>
            <person name="Brown K.A."/>
            <person name="Brown N.F."/>
            <person name="Challis G.L."/>
            <person name="Cherevach I."/>
            <person name="Chillingworth T."/>
            <person name="Cronin A."/>
            <person name="Crosset B."/>
            <person name="Davis P."/>
            <person name="DeShazer D."/>
            <person name="Feltwell T."/>
            <person name="Fraser A."/>
            <person name="Hance Z."/>
            <person name="Hauser H."/>
            <person name="Holroyd S."/>
            <person name="Jagels K."/>
            <person name="Keith K.E."/>
            <person name="Maddison M."/>
            <person name="Moule S."/>
            <person name="Price C."/>
            <person name="Quail M.A."/>
            <person name="Rabbinowitsch E."/>
            <person name="Rutherford K."/>
            <person name="Sanders M."/>
            <person name="Simmonds M."/>
            <person name="Songsivilai S."/>
            <person name="Stevens K."/>
            <person name="Tumapa S."/>
            <person name="Vesaratchavest M."/>
            <person name="Whitehead S."/>
            <person name="Yeats C."/>
            <person name="Barrell B.G."/>
            <person name="Oyston P.C.F."/>
            <person name="Parkhill J."/>
        </authorList>
    </citation>
    <scope>NUCLEOTIDE SEQUENCE [LARGE SCALE GENOMIC DNA]</scope>
    <source>
        <strain evidence="1 2">K96243</strain>
    </source>
</reference>
<dbReference type="CDD" id="cd09021">
    <property type="entry name" value="Aldose_epim_Ec_YphB"/>
    <property type="match status" value="1"/>
</dbReference>
<dbReference type="Pfam" id="PF01263">
    <property type="entry name" value="Aldose_epim"/>
    <property type="match status" value="1"/>
</dbReference>
<dbReference type="AlphaFoldDB" id="Q63IK2"/>
<dbReference type="eggNOG" id="COG2017">
    <property type="taxonomic scope" value="Bacteria"/>
</dbReference>
<dbReference type="EMBL" id="BX571966">
    <property type="protein sequence ID" value="CAH39547.1"/>
    <property type="molecule type" value="Genomic_DNA"/>
</dbReference>
<dbReference type="SUPFAM" id="SSF74650">
    <property type="entry name" value="Galactose mutarotase-like"/>
    <property type="match status" value="1"/>
</dbReference>
<dbReference type="InterPro" id="IPR008183">
    <property type="entry name" value="Aldose_1/G6P_1-epimerase"/>
</dbReference>
<dbReference type="GO" id="GO:0005975">
    <property type="term" value="P:carbohydrate metabolic process"/>
    <property type="evidence" value="ECO:0007669"/>
    <property type="project" value="InterPro"/>
</dbReference>
<evidence type="ECO:0000313" key="2">
    <source>
        <dbReference type="Proteomes" id="UP000000605"/>
    </source>
</evidence>
<organism evidence="1 2">
    <name type="scientific">Burkholderia pseudomallei (strain K96243)</name>
    <dbReference type="NCBI Taxonomy" id="272560"/>
    <lineage>
        <taxon>Bacteria</taxon>
        <taxon>Pseudomonadati</taxon>
        <taxon>Pseudomonadota</taxon>
        <taxon>Betaproteobacteria</taxon>
        <taxon>Burkholderiales</taxon>
        <taxon>Burkholderiaceae</taxon>
        <taxon>Burkholderia</taxon>
        <taxon>pseudomallei group</taxon>
    </lineage>
</organism>
<keyword evidence="2" id="KW-1185">Reference proteome</keyword>
<dbReference type="GO" id="GO:0030246">
    <property type="term" value="F:carbohydrate binding"/>
    <property type="evidence" value="ECO:0007669"/>
    <property type="project" value="InterPro"/>
</dbReference>
<dbReference type="GO" id="GO:0016853">
    <property type="term" value="F:isomerase activity"/>
    <property type="evidence" value="ECO:0007669"/>
    <property type="project" value="InterPro"/>
</dbReference>
<dbReference type="Gene3D" id="2.70.98.10">
    <property type="match status" value="1"/>
</dbReference>
<accession>Q63IK2</accession>
<dbReference type="STRING" id="272560.BPSS2067"/>
<dbReference type="InterPro" id="IPR011013">
    <property type="entry name" value="Gal_mutarotase_sf_dom"/>
</dbReference>
<dbReference type="InterPro" id="IPR014718">
    <property type="entry name" value="GH-type_carb-bd"/>
</dbReference>
<dbReference type="DNASU" id="3096445"/>
<protein>
    <submittedName>
        <fullName evidence="1">Aldose 1-epimerase</fullName>
    </submittedName>
</protein>
<proteinExistence type="predicted"/>
<name>Q63IK2_BURPS</name>
<evidence type="ECO:0000313" key="1">
    <source>
        <dbReference type="EMBL" id="CAH39547.1"/>
    </source>
</evidence>
<gene>
    <name evidence="1" type="ordered locus">BPSS2067</name>
</gene>
<dbReference type="Proteomes" id="UP000000605">
    <property type="component" value="Chromosome 2"/>
</dbReference>
<sequence length="298" mass="33227">MVSMTKLVELKNSEASAVVLPRHGAGLASFDFLWRGSRLPAFRPLITEPQHEHDLALYLLAPFSNRIGGGGFAWNGRRHDLRPNVEGEPCPLHGDAWQQHWTVMDQGRTHVTLQLLSRSIPPFAYDAEITWTLDGPSLSGALTLIHRGEDPMPYGGGFHPWLVRDSDTQLHARADGWWSEDSLHLPKRWHALVDNDSSGFGAPRSLPSNFFNTVYTGWHGRADIWWPGRGLALQIEAQAPLNRYIVYSPGAEADFFCFEPVSHDVNAHNAPSPLKHGLVELAEGESLHLSARFTATLR</sequence>